<comment type="subcellular location">
    <subcellularLocation>
        <location evidence="1">Nucleus</location>
    </subcellularLocation>
</comment>
<evidence type="ECO:0000313" key="9">
    <source>
        <dbReference type="Proteomes" id="UP000019116"/>
    </source>
</evidence>
<dbReference type="InterPro" id="IPR044808">
    <property type="entry name" value="ERF_plant"/>
</dbReference>
<dbReference type="FunFam" id="3.30.730.10:FF:000001">
    <property type="entry name" value="Ethylene-responsive transcription factor 2"/>
    <property type="match status" value="1"/>
</dbReference>
<dbReference type="Gramene" id="TraesNOR2B03G01012100.1">
    <property type="protein sequence ID" value="TraesNOR2B03G01012100.1.CDS1"/>
    <property type="gene ID" value="TraesNOR2B03G01012100"/>
</dbReference>
<evidence type="ECO:0000259" key="7">
    <source>
        <dbReference type="PROSITE" id="PS51032"/>
    </source>
</evidence>
<keyword evidence="5" id="KW-0539">Nucleus</keyword>
<dbReference type="SMART" id="SM00380">
    <property type="entry name" value="AP2"/>
    <property type="match status" value="1"/>
</dbReference>
<keyword evidence="2" id="KW-0805">Transcription regulation</keyword>
<dbReference type="Pfam" id="PF00847">
    <property type="entry name" value="AP2"/>
    <property type="match status" value="1"/>
</dbReference>
<dbReference type="PROSITE" id="PS51032">
    <property type="entry name" value="AP2_ERF"/>
    <property type="match status" value="1"/>
</dbReference>
<dbReference type="InterPro" id="IPR001471">
    <property type="entry name" value="AP2/ERF_dom"/>
</dbReference>
<dbReference type="CDD" id="cd00018">
    <property type="entry name" value="AP2"/>
    <property type="match status" value="1"/>
</dbReference>
<dbReference type="Gene3D" id="3.30.730.10">
    <property type="entry name" value="AP2/ERF domain"/>
    <property type="match status" value="1"/>
</dbReference>
<keyword evidence="9" id="KW-1185">Reference proteome</keyword>
<dbReference type="Gramene" id="TraesSYM2B03G01012480.1">
    <property type="protein sequence ID" value="TraesSYM2B03G01012480.1.CDS1"/>
    <property type="gene ID" value="TraesSYM2B03G01012480"/>
</dbReference>
<evidence type="ECO:0000256" key="2">
    <source>
        <dbReference type="ARBA" id="ARBA00023015"/>
    </source>
</evidence>
<evidence type="ECO:0000256" key="3">
    <source>
        <dbReference type="ARBA" id="ARBA00023125"/>
    </source>
</evidence>
<dbReference type="PRINTS" id="PR00367">
    <property type="entry name" value="ETHRSPELEMNT"/>
</dbReference>
<reference evidence="8" key="1">
    <citation type="submission" date="2018-08" db="EMBL/GenBank/DDBJ databases">
        <authorList>
            <person name="Rossello M."/>
        </authorList>
    </citation>
    <scope>NUCLEOTIDE SEQUENCE [LARGE SCALE GENOMIC DNA]</scope>
    <source>
        <strain evidence="8">cv. Chinese Spring</strain>
    </source>
</reference>
<dbReference type="EnsemblPlants" id="TraesCS2B02G411500.1">
    <property type="protein sequence ID" value="TraesCS2B02G411500.1.cds1"/>
    <property type="gene ID" value="TraesCS2B02G411500"/>
</dbReference>
<dbReference type="Gramene" id="TraesCLE_scaffold_006341_01G000100.1">
    <property type="protein sequence ID" value="TraesCLE_scaffold_006341_01G000100.1"/>
    <property type="gene ID" value="TraesCLE_scaffold_006341_01G000100"/>
</dbReference>
<evidence type="ECO:0000256" key="4">
    <source>
        <dbReference type="ARBA" id="ARBA00023163"/>
    </source>
</evidence>
<dbReference type="InterPro" id="IPR036955">
    <property type="entry name" value="AP2/ERF_dom_sf"/>
</dbReference>
<keyword evidence="3" id="KW-0238">DNA-binding</keyword>
<name>A0A3B6CAK9_WHEAT</name>
<dbReference type="GO" id="GO:0005634">
    <property type="term" value="C:nucleus"/>
    <property type="evidence" value="ECO:0007669"/>
    <property type="project" value="UniProtKB-SubCell"/>
</dbReference>
<evidence type="ECO:0000256" key="6">
    <source>
        <dbReference type="SAM" id="MobiDB-lite"/>
    </source>
</evidence>
<dbReference type="Gramene" id="TraesARI2B03G01012900.1">
    <property type="protein sequence ID" value="TraesARI2B03G01012900.1.CDS1"/>
    <property type="gene ID" value="TraesARI2B03G01012900"/>
</dbReference>
<dbReference type="GO" id="GO:0003700">
    <property type="term" value="F:DNA-binding transcription factor activity"/>
    <property type="evidence" value="ECO:0007669"/>
    <property type="project" value="InterPro"/>
</dbReference>
<proteinExistence type="predicted"/>
<keyword evidence="4" id="KW-0804">Transcription</keyword>
<dbReference type="SMR" id="A0A3B6CAK9"/>
<dbReference type="GO" id="GO:0003677">
    <property type="term" value="F:DNA binding"/>
    <property type="evidence" value="ECO:0007669"/>
    <property type="project" value="UniProtKB-KW"/>
</dbReference>
<sequence>MSDPSSTASSYSTSPRLTTGVVNFLARRAMTTQNHHRAAASLHSPGSSTGSADTAPWHHRAPATPPPLLPFHASDADEMLLLDMLSQHQEDMHTDTATAPVPTATAATAVKREVSEEEEAKVAAGGSRRAFRGVRKRPWGKFAAEIRDSTRDGVRVWLGTFDSPEAAALAYDQAAFAIRGGAAVLNFPADQVRRSLEGAEDDVCGRADGLSPVLALKRRHSMHRRAATKQKVRTVRTGRPEGVMELEDLGAEYLEELLGLSDDMMTSASSSWCSSHHSI</sequence>
<dbReference type="SUPFAM" id="SSF54171">
    <property type="entry name" value="DNA-binding domain"/>
    <property type="match status" value="1"/>
</dbReference>
<dbReference type="InterPro" id="IPR016177">
    <property type="entry name" value="DNA-bd_dom_sf"/>
</dbReference>
<feature type="region of interest" description="Disordered" evidence="6">
    <location>
        <begin position="32"/>
        <end position="66"/>
    </location>
</feature>
<protein>
    <recommendedName>
        <fullName evidence="7">AP2/ERF domain-containing protein</fullName>
    </recommendedName>
</protein>
<evidence type="ECO:0000313" key="8">
    <source>
        <dbReference type="EnsemblPlants" id="TraesCS2B02G411500.1.cds1"/>
    </source>
</evidence>
<evidence type="ECO:0000256" key="5">
    <source>
        <dbReference type="ARBA" id="ARBA00023242"/>
    </source>
</evidence>
<dbReference type="GO" id="GO:0009873">
    <property type="term" value="P:ethylene-activated signaling pathway"/>
    <property type="evidence" value="ECO:0007669"/>
    <property type="project" value="InterPro"/>
</dbReference>
<dbReference type="RefSeq" id="XP_044320242.1">
    <property type="nucleotide sequence ID" value="XM_044464307.1"/>
</dbReference>
<dbReference type="PaxDb" id="4565-Traes_2BL_0B09B840B.1"/>
<dbReference type="AlphaFoldDB" id="A0A3B6CAK9"/>
<dbReference type="GeneID" id="123041738"/>
<dbReference type="Gramene" id="TraesJAG2B03G00997560.1">
    <property type="protein sequence ID" value="TraesJAG2B03G00997560.1.CDS1"/>
    <property type="gene ID" value="TraesJAG2B03G00997560"/>
</dbReference>
<dbReference type="OMA" id="FHVEEGC"/>
<dbReference type="Gramene" id="TraesCS2B03G1047000.1">
    <property type="protein sequence ID" value="TraesCS2B03G1047000.1.CDS1"/>
    <property type="gene ID" value="TraesCS2B03G1047000"/>
</dbReference>
<dbReference type="PANTHER" id="PTHR31190:SF72">
    <property type="entry name" value="AP2 DOMAIN CONTAINING PROTEIN, EXPRESSED"/>
    <property type="match status" value="1"/>
</dbReference>
<feature type="domain" description="AP2/ERF" evidence="7">
    <location>
        <begin position="130"/>
        <end position="188"/>
    </location>
</feature>
<organism evidence="8">
    <name type="scientific">Triticum aestivum</name>
    <name type="common">Wheat</name>
    <dbReference type="NCBI Taxonomy" id="4565"/>
    <lineage>
        <taxon>Eukaryota</taxon>
        <taxon>Viridiplantae</taxon>
        <taxon>Streptophyta</taxon>
        <taxon>Embryophyta</taxon>
        <taxon>Tracheophyta</taxon>
        <taxon>Spermatophyta</taxon>
        <taxon>Magnoliopsida</taxon>
        <taxon>Liliopsida</taxon>
        <taxon>Poales</taxon>
        <taxon>Poaceae</taxon>
        <taxon>BOP clade</taxon>
        <taxon>Pooideae</taxon>
        <taxon>Triticodae</taxon>
        <taxon>Triticeae</taxon>
        <taxon>Triticinae</taxon>
        <taxon>Triticum</taxon>
    </lineage>
</organism>
<dbReference type="OrthoDB" id="670255at2759"/>
<dbReference type="Gramene" id="TraesCS2B02G411500.1">
    <property type="protein sequence ID" value="TraesCS2B02G411500.1.cds1"/>
    <property type="gene ID" value="TraesCS2B02G411500"/>
</dbReference>
<dbReference type="Gramene" id="TraesROB_scaffold_079658_01G000100.1">
    <property type="protein sequence ID" value="TraesROB_scaffold_079658_01G000100.1"/>
    <property type="gene ID" value="TraesROB_scaffold_079658_01G000100"/>
</dbReference>
<dbReference type="Proteomes" id="UP000019116">
    <property type="component" value="Chromosome 2B"/>
</dbReference>
<dbReference type="PANTHER" id="PTHR31190">
    <property type="entry name" value="DNA-BINDING DOMAIN"/>
    <property type="match status" value="1"/>
</dbReference>
<evidence type="ECO:0000256" key="1">
    <source>
        <dbReference type="ARBA" id="ARBA00004123"/>
    </source>
</evidence>
<dbReference type="STRING" id="4565.A0A3B6CAK9"/>
<dbReference type="Gramene" id="TraesRN2B0101086100.1">
    <property type="protein sequence ID" value="TraesRN2B0101086100.1"/>
    <property type="gene ID" value="TraesRN2B0101086100"/>
</dbReference>
<gene>
    <name evidence="8" type="primary">LOC123041738</name>
</gene>
<dbReference type="Gramene" id="TraesJUL2B03G01004760.1">
    <property type="protein sequence ID" value="TraesJUL2B03G01004760.1.CDS1"/>
    <property type="gene ID" value="TraesJUL2B03G01004760"/>
</dbReference>
<accession>A0A3B6CAK9</accession>
<reference evidence="8" key="2">
    <citation type="submission" date="2018-10" db="UniProtKB">
        <authorList>
            <consortium name="EnsemblPlants"/>
        </authorList>
    </citation>
    <scope>IDENTIFICATION</scope>
</reference>